<protein>
    <submittedName>
        <fullName evidence="1">Uncharacterized protein</fullName>
    </submittedName>
</protein>
<dbReference type="AlphaFoldDB" id="A0A5C4X3L3"/>
<organism evidence="1 2">
    <name type="scientific">Brevibacterium sediminis</name>
    <dbReference type="NCBI Taxonomy" id="1857024"/>
    <lineage>
        <taxon>Bacteria</taxon>
        <taxon>Bacillati</taxon>
        <taxon>Actinomycetota</taxon>
        <taxon>Actinomycetes</taxon>
        <taxon>Micrococcales</taxon>
        <taxon>Brevibacteriaceae</taxon>
        <taxon>Brevibacterium</taxon>
    </lineage>
</organism>
<dbReference type="Proteomes" id="UP000314223">
    <property type="component" value="Unassembled WGS sequence"/>
</dbReference>
<reference evidence="1 2" key="1">
    <citation type="submission" date="2019-06" db="EMBL/GenBank/DDBJ databases">
        <authorList>
            <person name="Mardanova A.M."/>
            <person name="Pudova D.S."/>
            <person name="Shagimardanova E.I."/>
            <person name="Gogoleva N.E."/>
            <person name="Lutfullin M.T."/>
            <person name="Hadieva G.F."/>
            <person name="Sharipova M.R."/>
        </authorList>
    </citation>
    <scope>NUCLEOTIDE SEQUENCE [LARGE SCALE GENOMIC DNA]</scope>
    <source>
        <strain evidence="1 2">MG-1</strain>
    </source>
</reference>
<evidence type="ECO:0000313" key="2">
    <source>
        <dbReference type="Proteomes" id="UP000314223"/>
    </source>
</evidence>
<evidence type="ECO:0000313" key="1">
    <source>
        <dbReference type="EMBL" id="TNM55940.1"/>
    </source>
</evidence>
<dbReference type="EMBL" id="VDMQ01000003">
    <property type="protein sequence ID" value="TNM55940.1"/>
    <property type="molecule type" value="Genomic_DNA"/>
</dbReference>
<name>A0A5C4X3L3_9MICO</name>
<gene>
    <name evidence="1" type="ORF">FHQ09_06810</name>
</gene>
<accession>A0A5C4X3L3</accession>
<proteinExistence type="predicted"/>
<comment type="caution">
    <text evidence="1">The sequence shown here is derived from an EMBL/GenBank/DDBJ whole genome shotgun (WGS) entry which is preliminary data.</text>
</comment>
<dbReference type="RefSeq" id="WP_139468078.1">
    <property type="nucleotide sequence ID" value="NZ_VDMQ01000003.1"/>
</dbReference>
<sequence>MNAEDHAAAIVDAVDAAIAAPKIDRDATAAVHAALARARTFAVGTGGADGEQAAIELDYADVLYKAYERTTGTAQPDAPERRIQHISRQVLALSRAVSQTNEAVLTLGRITN</sequence>